<dbReference type="PANTHER" id="PTHR10587">
    <property type="entry name" value="GLYCOSYL TRANSFERASE-RELATED"/>
    <property type="match status" value="1"/>
</dbReference>
<dbReference type="Pfam" id="PF01522">
    <property type="entry name" value="Polysacc_deac_1"/>
    <property type="match status" value="1"/>
</dbReference>
<dbReference type="GO" id="GO:0005975">
    <property type="term" value="P:carbohydrate metabolic process"/>
    <property type="evidence" value="ECO:0007669"/>
    <property type="project" value="InterPro"/>
</dbReference>
<comment type="caution">
    <text evidence="2">The sequence shown here is derived from an EMBL/GenBank/DDBJ whole genome shotgun (WGS) entry which is preliminary data.</text>
</comment>
<dbReference type="InterPro" id="IPR002509">
    <property type="entry name" value="NODB_dom"/>
</dbReference>
<dbReference type="SUPFAM" id="SSF88713">
    <property type="entry name" value="Glycoside hydrolase/deacetylase"/>
    <property type="match status" value="1"/>
</dbReference>
<dbReference type="AlphaFoldDB" id="A0A0M0K940"/>
<feature type="domain" description="NodB homology" evidence="1">
    <location>
        <begin position="43"/>
        <end position="228"/>
    </location>
</feature>
<dbReference type="PANTHER" id="PTHR10587:SF137">
    <property type="entry name" value="4-DEOXY-4-FORMAMIDO-L-ARABINOSE-PHOSPHOUNDECAPRENOL DEFORMYLASE ARND-RELATED"/>
    <property type="match status" value="1"/>
</dbReference>
<dbReference type="EMBL" id="JWZX01000913">
    <property type="protein sequence ID" value="KOO35319.1"/>
    <property type="molecule type" value="Genomic_DNA"/>
</dbReference>
<keyword evidence="3" id="KW-1185">Reference proteome</keyword>
<evidence type="ECO:0000313" key="3">
    <source>
        <dbReference type="Proteomes" id="UP000037460"/>
    </source>
</evidence>
<proteinExistence type="predicted"/>
<accession>A0A0M0K940</accession>
<dbReference type="Proteomes" id="UP000037460">
    <property type="component" value="Unassembled WGS sequence"/>
</dbReference>
<dbReference type="Gene3D" id="3.20.20.370">
    <property type="entry name" value="Glycoside hydrolase/deacetylase"/>
    <property type="match status" value="1"/>
</dbReference>
<organism evidence="2 3">
    <name type="scientific">Chrysochromulina tobinii</name>
    <dbReference type="NCBI Taxonomy" id="1460289"/>
    <lineage>
        <taxon>Eukaryota</taxon>
        <taxon>Haptista</taxon>
        <taxon>Haptophyta</taxon>
        <taxon>Prymnesiophyceae</taxon>
        <taxon>Prymnesiales</taxon>
        <taxon>Chrysochromulinaceae</taxon>
        <taxon>Chrysochromulina</taxon>
    </lineage>
</organism>
<evidence type="ECO:0000313" key="2">
    <source>
        <dbReference type="EMBL" id="KOO35319.1"/>
    </source>
</evidence>
<protein>
    <submittedName>
        <fullName evidence="2">Polysaccharide deacetylase</fullName>
    </submittedName>
</protein>
<dbReference type="PROSITE" id="PS51677">
    <property type="entry name" value="NODB"/>
    <property type="match status" value="1"/>
</dbReference>
<gene>
    <name evidence="2" type="ORF">Ctob_012570</name>
</gene>
<dbReference type="OrthoDB" id="407355at2759"/>
<dbReference type="InterPro" id="IPR050248">
    <property type="entry name" value="Polysacc_deacetylase_ArnD"/>
</dbReference>
<evidence type="ECO:0000259" key="1">
    <source>
        <dbReference type="PROSITE" id="PS51677"/>
    </source>
</evidence>
<sequence>MLEPALKCLWTCATAVGTRKLGWLVSRISTYSDTAFYFEGVEGVVALTIDDGLARGGVETSLVSEVLSLLERHDARCTFFVCSKYLASLGADRVVAAGHEFGNHMEEDKFGYSKLMPDEFERALKESNDVIEAESGATVRWFRAPQGVLTSSMRRAIVRLKLRHAIGDAYCDDWAVSDADWVARTLLRQAKAGSIVILHMPERGHREHTLEALTMVLQGLSDRGLKCVTLTEIDRGESKRGAGDPGGGAVDVLQASHYHVNIMAKR</sequence>
<dbReference type="GO" id="GO:0004099">
    <property type="term" value="F:chitin deacetylase activity"/>
    <property type="evidence" value="ECO:0007669"/>
    <property type="project" value="UniProtKB-ARBA"/>
</dbReference>
<dbReference type="InterPro" id="IPR011330">
    <property type="entry name" value="Glyco_hydro/deAcase_b/a-brl"/>
</dbReference>
<name>A0A0M0K940_9EUKA</name>
<reference evidence="3" key="1">
    <citation type="journal article" date="2015" name="PLoS Genet.">
        <title>Genome Sequence and Transcriptome Analyses of Chrysochromulina tobin: Metabolic Tools for Enhanced Algal Fitness in the Prominent Order Prymnesiales (Haptophyceae).</title>
        <authorList>
            <person name="Hovde B.T."/>
            <person name="Deodato C.R."/>
            <person name="Hunsperger H.M."/>
            <person name="Ryken S.A."/>
            <person name="Yost W."/>
            <person name="Jha R.K."/>
            <person name="Patterson J."/>
            <person name="Monnat R.J. Jr."/>
            <person name="Barlow S.B."/>
            <person name="Starkenburg S.R."/>
            <person name="Cattolico R.A."/>
        </authorList>
    </citation>
    <scope>NUCLEOTIDE SEQUENCE</scope>
    <source>
        <strain evidence="3">CCMP291</strain>
    </source>
</reference>